<evidence type="ECO:0000313" key="3">
    <source>
        <dbReference type="EMBL" id="RCH54294.1"/>
    </source>
</evidence>
<comment type="caution">
    <text evidence="3">The sequence shown here is derived from an EMBL/GenBank/DDBJ whole genome shotgun (WGS) entry which is preliminary data.</text>
</comment>
<dbReference type="AlphaFoldDB" id="A0A367GLE8"/>
<organism evidence="3 4">
    <name type="scientific">Mucilaginibacter hurinus</name>
    <dbReference type="NCBI Taxonomy" id="2201324"/>
    <lineage>
        <taxon>Bacteria</taxon>
        <taxon>Pseudomonadati</taxon>
        <taxon>Bacteroidota</taxon>
        <taxon>Sphingobacteriia</taxon>
        <taxon>Sphingobacteriales</taxon>
        <taxon>Sphingobacteriaceae</taxon>
        <taxon>Mucilaginibacter</taxon>
    </lineage>
</organism>
<dbReference type="RefSeq" id="WP_114005805.1">
    <property type="nucleotide sequence ID" value="NZ_QGDC01000007.1"/>
</dbReference>
<gene>
    <name evidence="3" type="ORF">DJ568_13455</name>
</gene>
<dbReference type="InterPro" id="IPR025665">
    <property type="entry name" value="Beta-barrel_OMP_2"/>
</dbReference>
<name>A0A367GLE8_9SPHI</name>
<sequence>MKRIFFTLLTAGLTVGAYAQTDTVVTTTTTVTTTNNTTTTTSTKTDTLVKPKRSGKFSFGFDNKRDTTRKASKAPGFSWGLTLSRIDVGFATLLDNGSFRLSPGNEFLRYRSWKSSNFGVDLLQMGYRFNSSFKIYVSGGFEWTKFRLREDITLQRFQPSLTYTVDGTEYQKNNFSSTYFRLPLTFYWRSKNDNSGHRVHIAAGPMVGWLINGHTKQKSEAEGTRKMSGGYNLAKVQYGGFLRIGYAGIGVFAKYYANDMFDNSPAQKGLRNVSVGATIGF</sequence>
<protein>
    <submittedName>
        <fullName evidence="3">PorT family protein</fullName>
    </submittedName>
</protein>
<feature type="chain" id="PRO_5016569898" evidence="1">
    <location>
        <begin position="20"/>
        <end position="281"/>
    </location>
</feature>
<accession>A0A367GLE8</accession>
<proteinExistence type="predicted"/>
<keyword evidence="4" id="KW-1185">Reference proteome</keyword>
<feature type="domain" description="Outer membrane protein beta-barrel" evidence="2">
    <location>
        <begin position="103"/>
        <end position="256"/>
    </location>
</feature>
<dbReference type="Pfam" id="PF13568">
    <property type="entry name" value="OMP_b-brl_2"/>
    <property type="match status" value="1"/>
</dbReference>
<evidence type="ECO:0000313" key="4">
    <source>
        <dbReference type="Proteomes" id="UP000253209"/>
    </source>
</evidence>
<dbReference type="Proteomes" id="UP000253209">
    <property type="component" value="Unassembled WGS sequence"/>
</dbReference>
<dbReference type="OrthoDB" id="666719at2"/>
<dbReference type="EMBL" id="QGDC01000007">
    <property type="protein sequence ID" value="RCH54294.1"/>
    <property type="molecule type" value="Genomic_DNA"/>
</dbReference>
<evidence type="ECO:0000259" key="2">
    <source>
        <dbReference type="Pfam" id="PF13568"/>
    </source>
</evidence>
<feature type="signal peptide" evidence="1">
    <location>
        <begin position="1"/>
        <end position="19"/>
    </location>
</feature>
<reference evidence="3 4" key="1">
    <citation type="submission" date="2018-05" db="EMBL/GenBank/DDBJ databases">
        <title>Mucilaginibacter hurinus sp. nov., isolated from briquette warehouse soil.</title>
        <authorList>
            <person name="Choi L."/>
        </authorList>
    </citation>
    <scope>NUCLEOTIDE SEQUENCE [LARGE SCALE GENOMIC DNA]</scope>
    <source>
        <strain evidence="3 4">ZR32</strain>
    </source>
</reference>
<keyword evidence="1" id="KW-0732">Signal</keyword>
<evidence type="ECO:0000256" key="1">
    <source>
        <dbReference type="SAM" id="SignalP"/>
    </source>
</evidence>